<organism evidence="2 3">
    <name type="scientific">Yoonia tamlensis</name>
    <dbReference type="NCBI Taxonomy" id="390270"/>
    <lineage>
        <taxon>Bacteria</taxon>
        <taxon>Pseudomonadati</taxon>
        <taxon>Pseudomonadota</taxon>
        <taxon>Alphaproteobacteria</taxon>
        <taxon>Rhodobacterales</taxon>
        <taxon>Paracoccaceae</taxon>
        <taxon>Yoonia</taxon>
    </lineage>
</organism>
<feature type="signal peptide" evidence="1">
    <location>
        <begin position="1"/>
        <end position="23"/>
    </location>
</feature>
<name>A0A1I6G833_9RHOB</name>
<dbReference type="STRING" id="390270.SAMN04488005_1210"/>
<proteinExistence type="predicted"/>
<keyword evidence="3" id="KW-1185">Reference proteome</keyword>
<dbReference type="Proteomes" id="UP000199478">
    <property type="component" value="Unassembled WGS sequence"/>
</dbReference>
<feature type="chain" id="PRO_5011642192" evidence="1">
    <location>
        <begin position="24"/>
        <end position="193"/>
    </location>
</feature>
<accession>A0A1I6G833</accession>
<reference evidence="3" key="1">
    <citation type="submission" date="2016-10" db="EMBL/GenBank/DDBJ databases">
        <authorList>
            <person name="Varghese N."/>
            <person name="Submissions S."/>
        </authorList>
    </citation>
    <scope>NUCLEOTIDE SEQUENCE [LARGE SCALE GENOMIC DNA]</scope>
    <source>
        <strain evidence="3">DSM 26879</strain>
    </source>
</reference>
<dbReference type="EMBL" id="FOYP01000001">
    <property type="protein sequence ID" value="SFR38271.1"/>
    <property type="molecule type" value="Genomic_DNA"/>
</dbReference>
<dbReference type="Gene3D" id="2.40.160.20">
    <property type="match status" value="1"/>
</dbReference>
<dbReference type="OrthoDB" id="7846502at2"/>
<evidence type="ECO:0000256" key="1">
    <source>
        <dbReference type="SAM" id="SignalP"/>
    </source>
</evidence>
<dbReference type="SUPFAM" id="SSF56925">
    <property type="entry name" value="OMPA-like"/>
    <property type="match status" value="1"/>
</dbReference>
<keyword evidence="1" id="KW-0732">Signal</keyword>
<protein>
    <submittedName>
        <fullName evidence="2">Outer membrane protein beta-barrel domain-containing protein</fullName>
    </submittedName>
</protein>
<sequence length="193" mass="20085">MTSLFHVGCIAIAAATLAVSAQAQSVEIYGGATFGGQDLNYGPIPPANPNLQQMDAGYLVGAGVYTAIPGGFEAGLDAMLTSQDYSSWGPGGNLKSLSLMANGRYVFSIPNANMTGYFGVGVGAITLTYEDTPALADGNDTIAGYQLEGGLRYTLGAYETFAAIKYQEGFDEGLIQSESVEYNSLSLLGGIRF</sequence>
<evidence type="ECO:0000313" key="3">
    <source>
        <dbReference type="Proteomes" id="UP000199478"/>
    </source>
</evidence>
<dbReference type="RefSeq" id="WP_090197646.1">
    <property type="nucleotide sequence ID" value="NZ_FOYP01000001.1"/>
</dbReference>
<dbReference type="InterPro" id="IPR011250">
    <property type="entry name" value="OMP/PagP_B-barrel"/>
</dbReference>
<gene>
    <name evidence="2" type="ORF">SAMN04488005_1210</name>
</gene>
<dbReference type="AlphaFoldDB" id="A0A1I6G833"/>
<evidence type="ECO:0000313" key="2">
    <source>
        <dbReference type="EMBL" id="SFR38271.1"/>
    </source>
</evidence>